<dbReference type="Pfam" id="PF01421">
    <property type="entry name" value="Reprolysin"/>
    <property type="match status" value="1"/>
</dbReference>
<dbReference type="Pfam" id="PF01562">
    <property type="entry name" value="Pep_M12B_propep"/>
    <property type="match status" value="1"/>
</dbReference>
<dbReference type="InterPro" id="IPR036383">
    <property type="entry name" value="TSP1_rpt_sf"/>
</dbReference>
<dbReference type="InterPro" id="IPR006586">
    <property type="entry name" value="ADAM_Cys-rich"/>
</dbReference>
<feature type="disulfide bond" evidence="14">
    <location>
        <begin position="341"/>
        <end position="418"/>
    </location>
</feature>
<evidence type="ECO:0000256" key="9">
    <source>
        <dbReference type="ARBA" id="ARBA00023049"/>
    </source>
</evidence>
<feature type="disulfide bond" evidence="14">
    <location>
        <begin position="493"/>
        <end position="504"/>
    </location>
</feature>
<feature type="binding site" evidence="13 15">
    <location>
        <position position="373"/>
    </location>
    <ligand>
        <name>Zn(2+)</name>
        <dbReference type="ChEBI" id="CHEBI:29105"/>
        <note>catalytic</note>
    </ligand>
</feature>
<accession>A0A9W9YW50</accession>
<evidence type="ECO:0000256" key="15">
    <source>
        <dbReference type="PROSITE-ProRule" id="PRU00276"/>
    </source>
</evidence>
<name>A0A9W9YW50_9CNID</name>
<dbReference type="Pfam" id="PF17771">
    <property type="entry name" value="ADAMTS_CR_2"/>
    <property type="match status" value="1"/>
</dbReference>
<feature type="disulfide bond" evidence="14">
    <location>
        <begin position="529"/>
        <end position="569"/>
    </location>
</feature>
<keyword evidence="8 13" id="KW-0862">Zinc</keyword>
<dbReference type="InterPro" id="IPR000884">
    <property type="entry name" value="TSP1_rpt"/>
</dbReference>
<evidence type="ECO:0000256" key="11">
    <source>
        <dbReference type="ARBA" id="ARBA00023180"/>
    </source>
</evidence>
<dbReference type="GO" id="GO:0005576">
    <property type="term" value="C:extracellular region"/>
    <property type="evidence" value="ECO:0007669"/>
    <property type="project" value="UniProtKB-SubCell"/>
</dbReference>
<evidence type="ECO:0000313" key="18">
    <source>
        <dbReference type="EMBL" id="KAJ7365948.1"/>
    </source>
</evidence>
<dbReference type="Proteomes" id="UP001163046">
    <property type="component" value="Unassembled WGS sequence"/>
</dbReference>
<feature type="active site" evidence="12 15">
    <location>
        <position position="364"/>
    </location>
</feature>
<evidence type="ECO:0000256" key="10">
    <source>
        <dbReference type="ARBA" id="ARBA00023157"/>
    </source>
</evidence>
<feature type="disulfide bond" evidence="14">
    <location>
        <begin position="525"/>
        <end position="563"/>
    </location>
</feature>
<proteinExistence type="predicted"/>
<dbReference type="PROSITE" id="PS50092">
    <property type="entry name" value="TSP1"/>
    <property type="match status" value="3"/>
</dbReference>
<dbReference type="PRINTS" id="PR01857">
    <property type="entry name" value="ADAMTSFAMILY"/>
</dbReference>
<feature type="domain" description="Peptidase M12B" evidence="17">
    <location>
        <begin position="225"/>
        <end position="423"/>
    </location>
</feature>
<feature type="chain" id="PRO_5040856382" evidence="16">
    <location>
        <begin position="21"/>
        <end position="1122"/>
    </location>
</feature>
<dbReference type="SMART" id="SM00608">
    <property type="entry name" value="ACR"/>
    <property type="match status" value="1"/>
</dbReference>
<feature type="disulfide bond" evidence="14">
    <location>
        <begin position="450"/>
        <end position="473"/>
    </location>
</feature>
<dbReference type="Gene3D" id="3.40.390.10">
    <property type="entry name" value="Collagenase (Catalytic Domain)"/>
    <property type="match status" value="1"/>
</dbReference>
<feature type="binding site" evidence="13">
    <location>
        <position position="319"/>
    </location>
    <ligand>
        <name>Ca(2+)</name>
        <dbReference type="ChEBI" id="CHEBI:29108"/>
        <label>1</label>
    </ligand>
</feature>
<keyword evidence="4 13" id="KW-0479">Metal-binding</keyword>
<dbReference type="InterPro" id="IPR013273">
    <property type="entry name" value="ADAMTS/ADAMTS-like"/>
</dbReference>
<comment type="caution">
    <text evidence="15">Lacks conserved residue(s) required for the propagation of feature annotation.</text>
</comment>
<evidence type="ECO:0000256" key="3">
    <source>
        <dbReference type="ARBA" id="ARBA00022670"/>
    </source>
</evidence>
<keyword evidence="5 16" id="KW-0732">Signal</keyword>
<dbReference type="Gene3D" id="3.40.1620.60">
    <property type="match status" value="1"/>
</dbReference>
<dbReference type="Gene3D" id="2.20.100.10">
    <property type="entry name" value="Thrombospondin type-1 (TSP1) repeat"/>
    <property type="match status" value="4"/>
</dbReference>
<dbReference type="SMART" id="SM00209">
    <property type="entry name" value="TSP1"/>
    <property type="match status" value="4"/>
</dbReference>
<feature type="binding site" evidence="13">
    <location>
        <position position="418"/>
    </location>
    <ligand>
        <name>Ca(2+)</name>
        <dbReference type="ChEBI" id="CHEBI:29108"/>
        <label>1</label>
    </ligand>
</feature>
<evidence type="ECO:0000256" key="8">
    <source>
        <dbReference type="ARBA" id="ARBA00022833"/>
    </source>
</evidence>
<dbReference type="EMBL" id="MU827302">
    <property type="protein sequence ID" value="KAJ7365948.1"/>
    <property type="molecule type" value="Genomic_DNA"/>
</dbReference>
<keyword evidence="9" id="KW-0482">Metalloprotease</keyword>
<dbReference type="GO" id="GO:0031012">
    <property type="term" value="C:extracellular matrix"/>
    <property type="evidence" value="ECO:0007669"/>
    <property type="project" value="TreeGrafter"/>
</dbReference>
<feature type="binding site" evidence="13 15">
    <location>
        <position position="367"/>
    </location>
    <ligand>
        <name>Zn(2+)</name>
        <dbReference type="ChEBI" id="CHEBI:29105"/>
        <note>catalytic</note>
    </ligand>
</feature>
<evidence type="ECO:0000256" key="16">
    <source>
        <dbReference type="SAM" id="SignalP"/>
    </source>
</evidence>
<dbReference type="PROSITE" id="PS50215">
    <property type="entry name" value="ADAM_MEPRO"/>
    <property type="match status" value="1"/>
</dbReference>
<dbReference type="InterPro" id="IPR002870">
    <property type="entry name" value="Peptidase_M12B_N"/>
</dbReference>
<reference evidence="18" key="1">
    <citation type="submission" date="2023-01" db="EMBL/GenBank/DDBJ databases">
        <title>Genome assembly of the deep-sea coral Lophelia pertusa.</title>
        <authorList>
            <person name="Herrera S."/>
            <person name="Cordes E."/>
        </authorList>
    </citation>
    <scope>NUCLEOTIDE SEQUENCE</scope>
    <source>
        <strain evidence="18">USNM1676648</strain>
        <tissue evidence="18">Polyp</tissue>
    </source>
</reference>
<evidence type="ECO:0000256" key="4">
    <source>
        <dbReference type="ARBA" id="ARBA00022723"/>
    </source>
</evidence>
<organism evidence="18 19">
    <name type="scientific">Desmophyllum pertusum</name>
    <dbReference type="NCBI Taxonomy" id="174260"/>
    <lineage>
        <taxon>Eukaryota</taxon>
        <taxon>Metazoa</taxon>
        <taxon>Cnidaria</taxon>
        <taxon>Anthozoa</taxon>
        <taxon>Hexacorallia</taxon>
        <taxon>Scleractinia</taxon>
        <taxon>Caryophylliina</taxon>
        <taxon>Caryophylliidae</taxon>
        <taxon>Desmophyllum</taxon>
    </lineage>
</organism>
<feature type="disulfide bond" evidence="14">
    <location>
        <begin position="468"/>
        <end position="499"/>
    </location>
</feature>
<dbReference type="InterPro" id="IPR001590">
    <property type="entry name" value="Peptidase_M12B"/>
</dbReference>
<keyword evidence="3" id="KW-0645">Protease</keyword>
<keyword evidence="10 14" id="KW-1015">Disulfide bond</keyword>
<dbReference type="SUPFAM" id="SSF55486">
    <property type="entry name" value="Metalloproteases ('zincins'), catalytic domain"/>
    <property type="match status" value="1"/>
</dbReference>
<feature type="disulfide bond" evidence="14">
    <location>
        <begin position="379"/>
        <end position="402"/>
    </location>
</feature>
<dbReference type="FunFam" id="2.20.100.10:FF:000001">
    <property type="entry name" value="semaphorin-5A isoform X1"/>
    <property type="match status" value="1"/>
</dbReference>
<evidence type="ECO:0000313" key="19">
    <source>
        <dbReference type="Proteomes" id="UP001163046"/>
    </source>
</evidence>
<gene>
    <name evidence="18" type="primary">ADAMTS10_2</name>
    <name evidence="18" type="ORF">OS493_002686</name>
</gene>
<evidence type="ECO:0000256" key="14">
    <source>
        <dbReference type="PIRSR" id="PIRSR613273-3"/>
    </source>
</evidence>
<evidence type="ECO:0000256" key="13">
    <source>
        <dbReference type="PIRSR" id="PIRSR613273-2"/>
    </source>
</evidence>
<dbReference type="Pfam" id="PF00090">
    <property type="entry name" value="TSP_1"/>
    <property type="match status" value="1"/>
</dbReference>
<dbReference type="OrthoDB" id="10035764at2759"/>
<dbReference type="SUPFAM" id="SSF82895">
    <property type="entry name" value="TSP-1 type 1 repeat"/>
    <property type="match status" value="4"/>
</dbReference>
<dbReference type="PANTHER" id="PTHR13723">
    <property type="entry name" value="ADAMTS A DISINTEGRIN AND METALLOPROTEASE WITH THROMBOSPONDIN MOTIFS PROTEASE"/>
    <property type="match status" value="1"/>
</dbReference>
<dbReference type="InterPro" id="IPR024079">
    <property type="entry name" value="MetalloPept_cat_dom_sf"/>
</dbReference>
<feature type="binding site" evidence="13 15">
    <location>
        <position position="363"/>
    </location>
    <ligand>
        <name>Zn(2+)</name>
        <dbReference type="ChEBI" id="CHEBI:29105"/>
        <note>catalytic</note>
    </ligand>
</feature>
<dbReference type="GO" id="GO:0046872">
    <property type="term" value="F:metal ion binding"/>
    <property type="evidence" value="ECO:0007669"/>
    <property type="project" value="UniProtKB-KW"/>
</dbReference>
<evidence type="ECO:0000256" key="1">
    <source>
        <dbReference type="ARBA" id="ARBA00004613"/>
    </source>
</evidence>
<evidence type="ECO:0000256" key="5">
    <source>
        <dbReference type="ARBA" id="ARBA00022729"/>
    </source>
</evidence>
<evidence type="ECO:0000256" key="7">
    <source>
        <dbReference type="ARBA" id="ARBA00022801"/>
    </source>
</evidence>
<evidence type="ECO:0000256" key="2">
    <source>
        <dbReference type="ARBA" id="ARBA00022525"/>
    </source>
</evidence>
<evidence type="ECO:0000256" key="6">
    <source>
        <dbReference type="ARBA" id="ARBA00022737"/>
    </source>
</evidence>
<keyword evidence="13" id="KW-0106">Calcium</keyword>
<keyword evidence="2" id="KW-0964">Secreted</keyword>
<dbReference type="PANTHER" id="PTHR13723:SF200">
    <property type="entry name" value="ADAM METALLOPEPTIDASE WITH THROMBOSPONDIN TYPE 1 MOTIF B, ISOFORM B"/>
    <property type="match status" value="1"/>
</dbReference>
<dbReference type="AlphaFoldDB" id="A0A9W9YW50"/>
<protein>
    <submittedName>
        <fullName evidence="18">Metalloendopeptidase</fullName>
    </submittedName>
</protein>
<dbReference type="GO" id="GO:0004222">
    <property type="term" value="F:metalloendopeptidase activity"/>
    <property type="evidence" value="ECO:0007669"/>
    <property type="project" value="InterPro"/>
</dbReference>
<comment type="cofactor">
    <cofactor evidence="13">
        <name>Zn(2+)</name>
        <dbReference type="ChEBI" id="CHEBI:29105"/>
    </cofactor>
    <text evidence="13">Binds 1 zinc ion per subunit.</text>
</comment>
<evidence type="ECO:0000256" key="12">
    <source>
        <dbReference type="PIRSR" id="PIRSR613273-1"/>
    </source>
</evidence>
<keyword evidence="19" id="KW-1185">Reference proteome</keyword>
<sequence>MFPFNGCWIVLSFVIGTVSCVNVKPLHHHMTEMEINHYFGVQTSADVPEYEITEPYQSNEDGEFVSHTLHERHTRDAHDSSAWHYKMDAFGNKIHLKLTRNTQLIKPGLELETMRENGWVTRTSVKPDSFFHGKEASDPGSLVALSNDKGLTGMIRLSRDTLFVHPLPDHLAKHVTTTGSGGKPHLVYRKSAEQVPCQTKAASNFVNAFKRDKVSGSSSNPRGHKYVQVALVADENVAAKHGNQTADFLLVLANIVAGSFHDNSIGKIKLNYVVSRLVIITNKELKVNRTSSSGLKLDRIYDWADKNKAEDKADPMYFDVVSLVHEYDSYGGGLAILGGVCSRRLNGNVNGYMGLQTAGIISHETAHNFGISHDGGKVCPDGVNIMATGASGGEGELKWSPCSGNALQQFLSGPGSKCLDEPPRISLPAFKNKNFAGKLPGVVFNADAQCQFIFGEAYRQCPVRKTSCGSTSCTKDWRVCVGLPTALADGTNCGPRHWCIHGKCVDNGSPRINGGWSEWSEYTPCSQTCGGGVQYRKRTCTNPRPDNGGEKCSGSSIGKWNICNSQIECPLPSYRDLQCKKIDPDMLSYFYGVADGTRCTDRRDIFDVCIAGKCRAVGCDHVLASGERKDRCGICGGNGDTCIFEKSAYTDDYRGYGIKDHLTGQYIINLPSWSRTVYYNGTKIEYSHAANQYADSIVLDGPTKVPLRVVYVYLYGTPQGVDFQYYRPLLSNESATSVSSKWITGEWSACSGGKCGQGLSTRTLSCVRSGDETPASPKSCPTKPESQKPCNLNQSCTPEWHLTKWNECSKTCGNGSHFRLLYCRKQTNDSHYEKLDESSCDTNSKPTVPLFQRCNEVRCPAEWRPLPWSECSATCRGGLMTRKLECIRTDELGQAIPAAKELCRYAMKPVTETVCNEDKHCDPPPEIQVACFVGANNLQEVLGDFTNEIKWDNTNEVVKKCAKLAHKKDYKLFALGQNGLCLSGPDTSHKYHIVVLIGHTVKTVLEWETVYRLPSLTPLGCYWDSDDRALPLLYANFRAQIIWSKMELTVNQCARVAYDKGYEYFAVQFYGECYGGKDAGKTYAKHGKSEDCWEFDKQNGHEVGGEWSNFVYRINKDFQSTV</sequence>
<keyword evidence="6" id="KW-0677">Repeat</keyword>
<keyword evidence="7" id="KW-0378">Hydrolase</keyword>
<dbReference type="InterPro" id="IPR041645">
    <property type="entry name" value="ADAMTS_CR_2"/>
</dbReference>
<feature type="disulfide bond" evidence="14">
    <location>
        <begin position="461"/>
        <end position="480"/>
    </location>
</feature>
<dbReference type="GO" id="GO:0030198">
    <property type="term" value="P:extracellular matrix organization"/>
    <property type="evidence" value="ECO:0007669"/>
    <property type="project" value="InterPro"/>
</dbReference>
<feature type="signal peptide" evidence="16">
    <location>
        <begin position="1"/>
        <end position="20"/>
    </location>
</feature>
<evidence type="ECO:0000259" key="17">
    <source>
        <dbReference type="PROSITE" id="PS50215"/>
    </source>
</evidence>
<dbReference type="Pfam" id="PF19236">
    <property type="entry name" value="ADAMTS_CR_3"/>
    <property type="match status" value="1"/>
</dbReference>
<dbReference type="InterPro" id="IPR050439">
    <property type="entry name" value="ADAMTS_ADAMTS-like"/>
</dbReference>
<comment type="subcellular location">
    <subcellularLocation>
        <location evidence="1">Secreted</location>
    </subcellularLocation>
</comment>
<dbReference type="GO" id="GO:0006508">
    <property type="term" value="P:proteolysis"/>
    <property type="evidence" value="ECO:0007669"/>
    <property type="project" value="UniProtKB-KW"/>
</dbReference>
<comment type="caution">
    <text evidence="18">The sequence shown here is derived from an EMBL/GenBank/DDBJ whole genome shotgun (WGS) entry which is preliminary data.</text>
</comment>
<keyword evidence="11" id="KW-0325">Glycoprotein</keyword>
<dbReference type="InterPro" id="IPR045371">
    <property type="entry name" value="ADAMTS_CR_3"/>
</dbReference>
<dbReference type="Pfam" id="PF19030">
    <property type="entry name" value="TSP1_ADAMTS"/>
    <property type="match status" value="3"/>
</dbReference>
<feature type="disulfide bond" evidence="14">
    <location>
        <begin position="540"/>
        <end position="552"/>
    </location>
</feature>